<keyword evidence="5 11" id="KW-0732">Signal</keyword>
<evidence type="ECO:0000256" key="3">
    <source>
        <dbReference type="ARBA" id="ARBA00006071"/>
    </source>
</evidence>
<dbReference type="InterPro" id="IPR023059">
    <property type="entry name" value="Foldase_PrsA"/>
</dbReference>
<sequence length="292" mass="32519">MKKLAIAAVFATSVVALSACGSGETVVESKAGDISKENYYQELSDKYGEQVLQTMVLEKALDDKYDVKKEQIDEQVDKLKDQYGDSFESVLQQAGYSDEDAFREQVKTSLLQQMAIADGVEVTDEEIQTRYDHMKSDLNASHILVADEDTAKEVKKKLDDGEKWDALVEEYSTDTATVEANGSLDWFSAGTMDAAFENAAYALDKGEISEPVESSFGWHIIRLDDKRDTENEVGSLKEEKEQIKTELAVQKVDSAEQQEKINKLLKDADFDIKIEQYEDLIDNMTAASATAG</sequence>
<dbReference type="RefSeq" id="WP_097042367.1">
    <property type="nucleotide sequence ID" value="NZ_OBEK01000003.1"/>
</dbReference>
<proteinExistence type="inferred from homology"/>
<dbReference type="InterPro" id="IPR046357">
    <property type="entry name" value="PPIase_dom_sf"/>
</dbReference>
<gene>
    <name evidence="11" type="primary">prsA</name>
    <name evidence="14" type="ORF">SAMN05421503_2371</name>
</gene>
<keyword evidence="9 11" id="KW-0413">Isomerase</keyword>
<comment type="similarity">
    <text evidence="3 11">Belongs to the PrsA family.</text>
</comment>
<dbReference type="PANTHER" id="PTHR47245">
    <property type="entry name" value="PEPTIDYLPROLYL ISOMERASE"/>
    <property type="match status" value="1"/>
</dbReference>
<keyword evidence="7 11" id="KW-0472">Membrane</keyword>
<dbReference type="InterPro" id="IPR027304">
    <property type="entry name" value="Trigger_fact/SurA_dom_sf"/>
</dbReference>
<dbReference type="InterPro" id="IPR050245">
    <property type="entry name" value="PrsA_foldase"/>
</dbReference>
<evidence type="ECO:0000256" key="6">
    <source>
        <dbReference type="ARBA" id="ARBA00023110"/>
    </source>
</evidence>
<evidence type="ECO:0000256" key="10">
    <source>
        <dbReference type="ARBA" id="ARBA00023288"/>
    </source>
</evidence>
<protein>
    <recommendedName>
        <fullName evidence="11">Foldase protein PrsA</fullName>
        <ecNumber evidence="11">5.2.1.8</ecNumber>
    </recommendedName>
</protein>
<feature type="domain" description="PpiC" evidence="13">
    <location>
        <begin position="135"/>
        <end position="225"/>
    </location>
</feature>
<evidence type="ECO:0000256" key="1">
    <source>
        <dbReference type="ARBA" id="ARBA00000971"/>
    </source>
</evidence>
<evidence type="ECO:0000256" key="9">
    <source>
        <dbReference type="ARBA" id="ARBA00023235"/>
    </source>
</evidence>
<evidence type="ECO:0000313" key="15">
    <source>
        <dbReference type="Proteomes" id="UP000219356"/>
    </source>
</evidence>
<dbReference type="GO" id="GO:0003755">
    <property type="term" value="F:peptidyl-prolyl cis-trans isomerase activity"/>
    <property type="evidence" value="ECO:0007669"/>
    <property type="project" value="UniProtKB-UniRule"/>
</dbReference>
<dbReference type="EMBL" id="OBEK01000003">
    <property type="protein sequence ID" value="SNZ14392.1"/>
    <property type="molecule type" value="Genomic_DNA"/>
</dbReference>
<dbReference type="PANTHER" id="PTHR47245:SF1">
    <property type="entry name" value="FOLDASE PROTEIN PRSA"/>
    <property type="match status" value="1"/>
</dbReference>
<accession>A0A285NY32</accession>
<dbReference type="Proteomes" id="UP000219356">
    <property type="component" value="Unassembled WGS sequence"/>
</dbReference>
<organism evidence="14 15">
    <name type="scientific">Terribacillus aidingensis</name>
    <dbReference type="NCBI Taxonomy" id="586416"/>
    <lineage>
        <taxon>Bacteria</taxon>
        <taxon>Bacillati</taxon>
        <taxon>Bacillota</taxon>
        <taxon>Bacilli</taxon>
        <taxon>Bacillales</taxon>
        <taxon>Bacillaceae</taxon>
        <taxon>Terribacillus</taxon>
    </lineage>
</organism>
<dbReference type="AlphaFoldDB" id="A0A285NY32"/>
<keyword evidence="15" id="KW-1185">Reference proteome</keyword>
<keyword evidence="4 11" id="KW-1003">Cell membrane</keyword>
<evidence type="ECO:0000256" key="2">
    <source>
        <dbReference type="ARBA" id="ARBA00004193"/>
    </source>
</evidence>
<comment type="subcellular location">
    <subcellularLocation>
        <location evidence="2 11">Cell membrane</location>
        <topology evidence="2 11">Lipid-anchor</topology>
    </subcellularLocation>
</comment>
<evidence type="ECO:0000256" key="8">
    <source>
        <dbReference type="ARBA" id="ARBA00023139"/>
    </source>
</evidence>
<evidence type="ECO:0000256" key="12">
    <source>
        <dbReference type="SAM" id="SignalP"/>
    </source>
</evidence>
<comment type="catalytic activity">
    <reaction evidence="1 11">
        <text>[protein]-peptidylproline (omega=180) = [protein]-peptidylproline (omega=0)</text>
        <dbReference type="Rhea" id="RHEA:16237"/>
        <dbReference type="Rhea" id="RHEA-COMP:10747"/>
        <dbReference type="Rhea" id="RHEA-COMP:10748"/>
        <dbReference type="ChEBI" id="CHEBI:83833"/>
        <dbReference type="ChEBI" id="CHEBI:83834"/>
        <dbReference type="EC" id="5.2.1.8"/>
    </reaction>
</comment>
<keyword evidence="10 11" id="KW-0449">Lipoprotein</keyword>
<evidence type="ECO:0000259" key="13">
    <source>
        <dbReference type="PROSITE" id="PS50198"/>
    </source>
</evidence>
<dbReference type="Pfam" id="PF00639">
    <property type="entry name" value="Rotamase"/>
    <property type="match status" value="1"/>
</dbReference>
<dbReference type="SUPFAM" id="SSF54534">
    <property type="entry name" value="FKBP-like"/>
    <property type="match status" value="1"/>
</dbReference>
<evidence type="ECO:0000256" key="11">
    <source>
        <dbReference type="HAMAP-Rule" id="MF_01145"/>
    </source>
</evidence>
<feature type="signal peptide" evidence="12">
    <location>
        <begin position="1"/>
        <end position="18"/>
    </location>
</feature>
<dbReference type="InterPro" id="IPR000297">
    <property type="entry name" value="PPIase_PpiC"/>
</dbReference>
<dbReference type="Gene3D" id="3.10.50.40">
    <property type="match status" value="1"/>
</dbReference>
<dbReference type="PROSITE" id="PS50198">
    <property type="entry name" value="PPIC_PPIASE_2"/>
    <property type="match status" value="1"/>
</dbReference>
<feature type="chain" id="PRO_5039026261" description="Foldase protein PrsA" evidence="12">
    <location>
        <begin position="19"/>
        <end position="292"/>
    </location>
</feature>
<dbReference type="GO" id="GO:0006457">
    <property type="term" value="P:protein folding"/>
    <property type="evidence" value="ECO:0007669"/>
    <property type="project" value="UniProtKB-UniRule"/>
</dbReference>
<comment type="function">
    <text evidence="11">Plays a major role in protein secretion by helping the post-translocational extracellular folding of several secreted proteins.</text>
</comment>
<dbReference type="PROSITE" id="PS51257">
    <property type="entry name" value="PROKAR_LIPOPROTEIN"/>
    <property type="match status" value="1"/>
</dbReference>
<evidence type="ECO:0000256" key="5">
    <source>
        <dbReference type="ARBA" id="ARBA00022729"/>
    </source>
</evidence>
<evidence type="ECO:0000256" key="7">
    <source>
        <dbReference type="ARBA" id="ARBA00023136"/>
    </source>
</evidence>
<keyword evidence="8 11" id="KW-0564">Palmitate</keyword>
<keyword evidence="6 11" id="KW-0697">Rotamase</keyword>
<dbReference type="SUPFAM" id="SSF109998">
    <property type="entry name" value="Triger factor/SurA peptide-binding domain-like"/>
    <property type="match status" value="1"/>
</dbReference>
<reference evidence="15" key="1">
    <citation type="submission" date="2017-09" db="EMBL/GenBank/DDBJ databases">
        <authorList>
            <person name="Varghese N."/>
            <person name="Submissions S."/>
        </authorList>
    </citation>
    <scope>NUCLEOTIDE SEQUENCE [LARGE SCALE GENOMIC DNA]</scope>
    <source>
        <strain evidence="15">CGMCC 1.8913</strain>
    </source>
</reference>
<evidence type="ECO:0000256" key="4">
    <source>
        <dbReference type="ARBA" id="ARBA00022475"/>
    </source>
</evidence>
<dbReference type="EC" id="5.2.1.8" evidence="11"/>
<dbReference type="GO" id="GO:0005886">
    <property type="term" value="C:plasma membrane"/>
    <property type="evidence" value="ECO:0007669"/>
    <property type="project" value="UniProtKB-SubCell"/>
</dbReference>
<dbReference type="HAMAP" id="MF_01145">
    <property type="entry name" value="Foldase_PrsA"/>
    <property type="match status" value="1"/>
</dbReference>
<evidence type="ECO:0000313" key="14">
    <source>
        <dbReference type="EMBL" id="SNZ14392.1"/>
    </source>
</evidence>
<name>A0A285NY32_9BACI</name>
<dbReference type="OrthoDB" id="14196at2"/>